<evidence type="ECO:0000256" key="3">
    <source>
        <dbReference type="ARBA" id="ARBA00022989"/>
    </source>
</evidence>
<evidence type="ECO:0000256" key="1">
    <source>
        <dbReference type="ARBA" id="ARBA00004141"/>
    </source>
</evidence>
<keyword evidence="2" id="KW-0812">Transmembrane</keyword>
<evidence type="ECO:0000256" key="4">
    <source>
        <dbReference type="ARBA" id="ARBA00023136"/>
    </source>
</evidence>
<dbReference type="WBParaSite" id="maker-uti_cns_0002415-snap-gene-0.11-mRNA-1">
    <property type="protein sequence ID" value="maker-uti_cns_0002415-snap-gene-0.11-mRNA-1"/>
    <property type="gene ID" value="maker-uti_cns_0002415-snap-gene-0.11"/>
</dbReference>
<dbReference type="OrthoDB" id="10266980at2759"/>
<name>A0A1I8GN46_9PLAT</name>
<dbReference type="AlphaFoldDB" id="A0A1I8GN46"/>
<dbReference type="GO" id="GO:0055091">
    <property type="term" value="P:phospholipid homeostasis"/>
    <property type="evidence" value="ECO:0007669"/>
    <property type="project" value="TreeGrafter"/>
</dbReference>
<keyword evidence="3" id="KW-1133">Transmembrane helix</keyword>
<comment type="subcellular location">
    <subcellularLocation>
        <location evidence="1">Membrane</location>
        <topology evidence="1">Multi-pass membrane protein</topology>
    </subcellularLocation>
</comment>
<dbReference type="GO" id="GO:0097035">
    <property type="term" value="P:regulation of membrane lipid distribution"/>
    <property type="evidence" value="ECO:0007669"/>
    <property type="project" value="TreeGrafter"/>
</dbReference>
<dbReference type="PANTHER" id="PTHR13439:SF4">
    <property type="entry name" value="TLC DOMAIN-CONTAINING PROTEIN"/>
    <property type="match status" value="1"/>
</dbReference>
<evidence type="ECO:0000256" key="2">
    <source>
        <dbReference type="ARBA" id="ARBA00022692"/>
    </source>
</evidence>
<sequence>MYQVQSCIEAVPSALVIFFSVAFFATIDYLLKRVSQNPNSLVYYLLFSQLVVEPSKTCVEINGNHPLTTDLDLQTTNSNGHMARPNKSDSSKNNKNNKIWKMQNIFLSEIHSIVSGPLAFVCVYLRPAMLEDVVSTCTPLALRLICFSLGYFVHDSIHMLRRKVSTETIELLFHHFIIFITYGLAVVQRTYVAFAVVSLFMEVNSIFLHARQLANLRRANRSSIVYRFLCAANVGTLVTFRGITTAWMVRWIWSNWRLLPLPVALLGASGLVVISVMNIVLLARLVKADYFTNISNSQKAKAS</sequence>
<dbReference type="GO" id="GO:0005886">
    <property type="term" value="C:plasma membrane"/>
    <property type="evidence" value="ECO:0007669"/>
    <property type="project" value="TreeGrafter"/>
</dbReference>
<evidence type="ECO:0000313" key="6">
    <source>
        <dbReference type="WBParaSite" id="maker-uti_cns_0002415-snap-gene-0.11-mRNA-1"/>
    </source>
</evidence>
<dbReference type="InterPro" id="IPR050846">
    <property type="entry name" value="TLCD"/>
</dbReference>
<dbReference type="SMART" id="SM00724">
    <property type="entry name" value="TLC"/>
    <property type="match status" value="1"/>
</dbReference>
<dbReference type="Pfam" id="PF03798">
    <property type="entry name" value="TRAM_LAG1_CLN8"/>
    <property type="match status" value="1"/>
</dbReference>
<dbReference type="Proteomes" id="UP000095280">
    <property type="component" value="Unplaced"/>
</dbReference>
<protein>
    <submittedName>
        <fullName evidence="6">TLC domain-containing protein</fullName>
    </submittedName>
</protein>
<dbReference type="PROSITE" id="PS50922">
    <property type="entry name" value="TLC"/>
    <property type="match status" value="1"/>
</dbReference>
<dbReference type="GO" id="GO:0007009">
    <property type="term" value="P:plasma membrane organization"/>
    <property type="evidence" value="ECO:0007669"/>
    <property type="project" value="TreeGrafter"/>
</dbReference>
<reference evidence="6" key="1">
    <citation type="submission" date="2016-11" db="UniProtKB">
        <authorList>
            <consortium name="WormBaseParasite"/>
        </authorList>
    </citation>
    <scope>IDENTIFICATION</scope>
</reference>
<keyword evidence="5" id="KW-1185">Reference proteome</keyword>
<organism evidence="5 6">
    <name type="scientific">Macrostomum lignano</name>
    <dbReference type="NCBI Taxonomy" id="282301"/>
    <lineage>
        <taxon>Eukaryota</taxon>
        <taxon>Metazoa</taxon>
        <taxon>Spiralia</taxon>
        <taxon>Lophotrochozoa</taxon>
        <taxon>Platyhelminthes</taxon>
        <taxon>Rhabditophora</taxon>
        <taxon>Macrostomorpha</taxon>
        <taxon>Macrostomida</taxon>
        <taxon>Macrostomidae</taxon>
        <taxon>Macrostomum</taxon>
    </lineage>
</organism>
<dbReference type="GO" id="GO:0071709">
    <property type="term" value="P:membrane assembly"/>
    <property type="evidence" value="ECO:0007669"/>
    <property type="project" value="TreeGrafter"/>
</dbReference>
<dbReference type="InterPro" id="IPR006634">
    <property type="entry name" value="TLC-dom"/>
</dbReference>
<dbReference type="PANTHER" id="PTHR13439">
    <property type="entry name" value="CT120 PROTEIN"/>
    <property type="match status" value="1"/>
</dbReference>
<keyword evidence="4" id="KW-0472">Membrane</keyword>
<proteinExistence type="predicted"/>
<evidence type="ECO:0000313" key="5">
    <source>
        <dbReference type="Proteomes" id="UP000095280"/>
    </source>
</evidence>
<accession>A0A1I8GN46</accession>